<dbReference type="InterPro" id="IPR006311">
    <property type="entry name" value="TAT_signal"/>
</dbReference>
<dbReference type="Proteomes" id="UP000011645">
    <property type="component" value="Unassembled WGS sequence"/>
</dbReference>
<dbReference type="KEGG" id="hje:HacjB3_03520"/>
<feature type="domain" description="CARDB" evidence="2">
    <location>
        <begin position="146"/>
        <end position="224"/>
    </location>
</feature>
<sequence>MDEDTGDGFPIDRRDLLRLGGAGLALGLTGCTDRGAGEESGANGSGSGDEPSMAVVEAAVSASTVTTEETLEVRATVENRGDSEGTFYAELRMDEVIVKTESVTVAPGAEETVTFSGTFAEPGEYAVDVNGEPAGTVVVERPPPAFEVREATLDRRTVAVGGELTVTATIANVGGQAGTYAAELRVDGRSVTSREVRVEAGAEETVTLTHAFDAPGRYEIGVGATVVDTIRVAPPAAFEITATELDRARIGVGERVEVRATVTNVGNLEGTTGIELRRDGEVVARREVTLAPAETVTVHMPVEFSEAGAYELAVAATDRAVGAPRGVGTVYVRACSTAVSETVTVGSRSAEEYAFDLRENAMITVVSRTREGVDPTLTVVGPSGERLIEGANGTEIRERVTTRAAGRYTVRLDNGAVLPWRSGTWAVEIERCTW</sequence>
<name>D8J7Y2_HALJB</name>
<dbReference type="EMBL" id="AOHV01000041">
    <property type="protein sequence ID" value="ELY34475.1"/>
    <property type="molecule type" value="Genomic_DNA"/>
</dbReference>
<dbReference type="AlphaFoldDB" id="D8J7Y2"/>
<gene>
    <name evidence="3" type="ordered locus">HacjB3_03520</name>
    <name evidence="4" type="ORF">C497_15782</name>
</gene>
<dbReference type="GeneID" id="9418502"/>
<evidence type="ECO:0000313" key="6">
    <source>
        <dbReference type="Proteomes" id="UP000011645"/>
    </source>
</evidence>
<evidence type="ECO:0000313" key="3">
    <source>
        <dbReference type="EMBL" id="ADJ14095.1"/>
    </source>
</evidence>
<evidence type="ECO:0000313" key="4">
    <source>
        <dbReference type="EMBL" id="ELY34475.1"/>
    </source>
</evidence>
<accession>D8J7Y2</accession>
<dbReference type="STRING" id="795797.HacjB3_03520"/>
<evidence type="ECO:0000256" key="1">
    <source>
        <dbReference type="SAM" id="MobiDB-lite"/>
    </source>
</evidence>
<dbReference type="InterPro" id="IPR011635">
    <property type="entry name" value="CARDB"/>
</dbReference>
<proteinExistence type="predicted"/>
<reference evidence="4 6" key="2">
    <citation type="journal article" date="2014" name="PLoS Genet.">
        <title>Phylogenetically driven sequencing of extremely halophilic archaea reveals strategies for static and dynamic osmo-response.</title>
        <authorList>
            <person name="Becker E.A."/>
            <person name="Seitzer P.M."/>
            <person name="Tritt A."/>
            <person name="Larsen D."/>
            <person name="Krusor M."/>
            <person name="Yao A.I."/>
            <person name="Wu D."/>
            <person name="Madern D."/>
            <person name="Eisen J.A."/>
            <person name="Darling A.E."/>
            <person name="Facciotti M.T."/>
        </authorList>
    </citation>
    <scope>NUCLEOTIDE SEQUENCE [LARGE SCALE GENOMIC DNA]</scope>
    <source>
        <strain evidence="4">B3</strain>
        <strain evidence="6">DSM 18796 / CECT 7217 / JCM 14584 / KCTC 4019 / B3</strain>
    </source>
</reference>
<dbReference type="PROSITE" id="PS51318">
    <property type="entry name" value="TAT"/>
    <property type="match status" value="1"/>
</dbReference>
<evidence type="ECO:0000313" key="5">
    <source>
        <dbReference type="Proteomes" id="UP000000390"/>
    </source>
</evidence>
<organism evidence="3 5">
    <name type="scientific">Halalkalicoccus jeotgali (strain DSM 18796 / CECT 7217 / JCM 14584 / KCTC 4019 / B3)</name>
    <dbReference type="NCBI Taxonomy" id="795797"/>
    <lineage>
        <taxon>Archaea</taxon>
        <taxon>Methanobacteriati</taxon>
        <taxon>Methanobacteriota</taxon>
        <taxon>Stenosarchaea group</taxon>
        <taxon>Halobacteria</taxon>
        <taxon>Halobacteriales</taxon>
        <taxon>Halococcaceae</taxon>
        <taxon>Halalkalicoccus</taxon>
    </lineage>
</organism>
<protein>
    <submittedName>
        <fullName evidence="3">Cell surface glycoprotein related protein</fullName>
    </submittedName>
    <submittedName>
        <fullName evidence="4">Cell surface glycoprotein-like protein</fullName>
    </submittedName>
</protein>
<dbReference type="HOGENOM" id="CLU_631075_0_0_2"/>
<feature type="domain" description="CARDB" evidence="2">
    <location>
        <begin position="56"/>
        <end position="137"/>
    </location>
</feature>
<dbReference type="OrthoDB" id="271491at2157"/>
<feature type="region of interest" description="Disordered" evidence="1">
    <location>
        <begin position="30"/>
        <end position="51"/>
    </location>
</feature>
<dbReference type="RefSeq" id="WP_008417957.1">
    <property type="nucleotide sequence ID" value="NC_014297.1"/>
</dbReference>
<dbReference type="InterPro" id="IPR013783">
    <property type="entry name" value="Ig-like_fold"/>
</dbReference>
<evidence type="ECO:0000259" key="2">
    <source>
        <dbReference type="Pfam" id="PF07705"/>
    </source>
</evidence>
<dbReference type="eggNOG" id="arCOG07560">
    <property type="taxonomic scope" value="Archaea"/>
</dbReference>
<dbReference type="Proteomes" id="UP000000390">
    <property type="component" value="Chromosome"/>
</dbReference>
<dbReference type="PATRIC" id="fig|795797.18.peg.705"/>
<keyword evidence="6" id="KW-1185">Reference proteome</keyword>
<reference evidence="3 5" key="1">
    <citation type="journal article" date="2010" name="J. Bacteriol.">
        <title>Complete genome sequence of Halalkalicoccus jeotgali B3(T), an extremely halophilic archaeon.</title>
        <authorList>
            <person name="Roh S.W."/>
            <person name="Nam Y.D."/>
            <person name="Nam S.H."/>
            <person name="Choi S.H."/>
            <person name="Park H.S."/>
            <person name="Bae J.W."/>
        </authorList>
    </citation>
    <scope>NUCLEOTIDE SEQUENCE [LARGE SCALE GENOMIC DNA]</scope>
    <source>
        <strain evidence="3">B3</strain>
        <strain evidence="5">DSM 18796 / CECT 7217 / JCM 14584 / KCTC 4019 / B3</strain>
    </source>
</reference>
<dbReference type="EMBL" id="CP002062">
    <property type="protein sequence ID" value="ADJ14095.1"/>
    <property type="molecule type" value="Genomic_DNA"/>
</dbReference>
<dbReference type="Gene3D" id="2.60.40.10">
    <property type="entry name" value="Immunoglobulins"/>
    <property type="match status" value="3"/>
</dbReference>
<dbReference type="Pfam" id="PF07705">
    <property type="entry name" value="CARDB"/>
    <property type="match status" value="2"/>
</dbReference>